<proteinExistence type="predicted"/>
<accession>A0A240E2Q4</accession>
<evidence type="ECO:0000313" key="1">
    <source>
        <dbReference type="EMBL" id="SNX28766.1"/>
    </source>
</evidence>
<gene>
    <name evidence="1" type="ORF">SAMN06295945_1113</name>
</gene>
<dbReference type="OrthoDB" id="8896471at2"/>
<protein>
    <submittedName>
        <fullName evidence="1">Uncharacterized protein</fullName>
    </submittedName>
</protein>
<evidence type="ECO:0000313" key="2">
    <source>
        <dbReference type="Proteomes" id="UP000218069"/>
    </source>
</evidence>
<reference evidence="2" key="1">
    <citation type="submission" date="2017-08" db="EMBL/GenBank/DDBJ databases">
        <authorList>
            <person name="Varghese N."/>
            <person name="Submissions S."/>
        </authorList>
    </citation>
    <scope>NUCLEOTIDE SEQUENCE [LARGE SCALE GENOMIC DNA]</scope>
    <source>
        <strain evidence="2">AP-Melu-1000-B4</strain>
    </source>
</reference>
<dbReference type="RefSeq" id="WP_096673169.1">
    <property type="nucleotide sequence ID" value="NZ_OANS01000003.1"/>
</dbReference>
<dbReference type="EMBL" id="OANS01000003">
    <property type="protein sequence ID" value="SNX28766.1"/>
    <property type="molecule type" value="Genomic_DNA"/>
</dbReference>
<name>A0A240E2Q4_9BURK</name>
<dbReference type="InterPro" id="IPR046581">
    <property type="entry name" value="DUF6641"/>
</dbReference>
<sequence length="146" mass="16303">MSALESLKLTTAKKPTHIPAVVFRRNKLSSKLWEQIQLAKSHIDGTPFVVTKFKSVKDKETGLRRQVEIPKRIREWWFKNDAGKVCVSIKYGSQLIELAKGKHSVECDTAQGLIKALETIKSAVEQGELDAQIATASVNLRKGFGK</sequence>
<dbReference type="AlphaFoldDB" id="A0A240E2Q4"/>
<keyword evidence="2" id="KW-1185">Reference proteome</keyword>
<dbReference type="Proteomes" id="UP000218069">
    <property type="component" value="Unassembled WGS sequence"/>
</dbReference>
<organism evidence="1 2">
    <name type="scientific">Polynucleobacter meluiroseus</name>
    <dbReference type="NCBI Taxonomy" id="1938814"/>
    <lineage>
        <taxon>Bacteria</taxon>
        <taxon>Pseudomonadati</taxon>
        <taxon>Pseudomonadota</taxon>
        <taxon>Betaproteobacteria</taxon>
        <taxon>Burkholderiales</taxon>
        <taxon>Burkholderiaceae</taxon>
        <taxon>Polynucleobacter</taxon>
    </lineage>
</organism>
<dbReference type="Pfam" id="PF20346">
    <property type="entry name" value="DUF6641"/>
    <property type="match status" value="1"/>
</dbReference>